<evidence type="ECO:0000256" key="1">
    <source>
        <dbReference type="ARBA" id="ARBA00000085"/>
    </source>
</evidence>
<keyword evidence="13 14" id="KW-0472">Membrane</keyword>
<dbReference type="GO" id="GO:0046983">
    <property type="term" value="F:protein dimerization activity"/>
    <property type="evidence" value="ECO:0007669"/>
    <property type="project" value="InterPro"/>
</dbReference>
<keyword evidence="7 14" id="KW-0812">Transmembrane</keyword>
<keyword evidence="12" id="KW-0902">Two-component regulatory system</keyword>
<evidence type="ECO:0000256" key="5">
    <source>
        <dbReference type="ARBA" id="ARBA00022553"/>
    </source>
</evidence>
<evidence type="ECO:0000256" key="12">
    <source>
        <dbReference type="ARBA" id="ARBA00023012"/>
    </source>
</evidence>
<evidence type="ECO:0000313" key="18">
    <source>
        <dbReference type="Proteomes" id="UP000298664"/>
    </source>
</evidence>
<feature type="transmembrane region" description="Helical" evidence="14">
    <location>
        <begin position="205"/>
        <end position="227"/>
    </location>
</feature>
<dbReference type="InterPro" id="IPR003594">
    <property type="entry name" value="HATPase_dom"/>
</dbReference>
<dbReference type="Gene3D" id="1.20.5.1930">
    <property type="match status" value="1"/>
</dbReference>
<dbReference type="SUPFAM" id="SSF55874">
    <property type="entry name" value="ATPase domain of HSP90 chaperone/DNA topoisomerase II/histidine kinase"/>
    <property type="match status" value="1"/>
</dbReference>
<dbReference type="PANTHER" id="PTHR24421">
    <property type="entry name" value="NITRATE/NITRITE SENSOR PROTEIN NARX-RELATED"/>
    <property type="match status" value="1"/>
</dbReference>
<dbReference type="InterPro" id="IPR011712">
    <property type="entry name" value="Sig_transdc_His_kin_sub3_dim/P"/>
</dbReference>
<keyword evidence="5" id="KW-0597">Phosphoprotein</keyword>
<dbReference type="Pfam" id="PF17200">
    <property type="entry name" value="sCache_2"/>
    <property type="match status" value="1"/>
</dbReference>
<evidence type="ECO:0000256" key="3">
    <source>
        <dbReference type="ARBA" id="ARBA00012438"/>
    </source>
</evidence>
<keyword evidence="4" id="KW-1003">Cell membrane</keyword>
<evidence type="ECO:0000256" key="9">
    <source>
        <dbReference type="ARBA" id="ARBA00022777"/>
    </source>
</evidence>
<evidence type="ECO:0000259" key="15">
    <source>
        <dbReference type="SMART" id="SM00387"/>
    </source>
</evidence>
<dbReference type="InterPro" id="IPR033480">
    <property type="entry name" value="sCache_2"/>
</dbReference>
<keyword evidence="11 14" id="KW-1133">Transmembrane helix</keyword>
<evidence type="ECO:0000313" key="17">
    <source>
        <dbReference type="EMBL" id="WHA43815.1"/>
    </source>
</evidence>
<keyword evidence="8" id="KW-0547">Nucleotide-binding</keyword>
<keyword evidence="9" id="KW-0418">Kinase</keyword>
<sequence length="457" mass="50525">MNLRQQIIALSILPLVLAVLAITTFITRQSEILAESSISTFERNMLEAKESEILHLTYVAMSAVRGIMAQSGLSDAEKRQRAIELIKSLDYGEDGYFFVYDYAGNSIVHPRQNDLPGRNWLDFIDPDGKKVIETLIATAKAGGGFVQYKWARPATGQIGDKLSYVDKIEDWRWIMGTGIYLEEIHAQTEAARTDFRSTIGWTFKIVALVAIPSILLVFGTGMIITLSERRLADRKLRLLTQRVIDTQEQERTRIARDLHDGISQSLIGARYAMNLAERKVKAGDSDVSGTIKGGIETLNDVIRDVRQLSHALRPPLLDDLGLIAALRALCDGFKDRTGLETVLEAFNFGDDVQANVSTALYRIVQEALTNVERHAKATTVQIRLQSERGRSKMTITDDGGGFEGGGSASAGLGLRNMQERVAHFRGVLLIRSDDKGTVLTILVPLSAHDVTAEERAL</sequence>
<dbReference type="EC" id="2.7.13.3" evidence="3"/>
<dbReference type="InterPro" id="IPR017171">
    <property type="entry name" value="Sig_transdc_His_kinase_MctS"/>
</dbReference>
<keyword evidence="10" id="KW-0067">ATP-binding</keyword>
<dbReference type="AlphaFoldDB" id="A0AAF0HFL5"/>
<dbReference type="Gene3D" id="3.30.565.10">
    <property type="entry name" value="Histidine kinase-like ATPase, C-terminal domain"/>
    <property type="match status" value="1"/>
</dbReference>
<dbReference type="SMART" id="SM01049">
    <property type="entry name" value="Cache_2"/>
    <property type="match status" value="1"/>
</dbReference>
<accession>A0AAF0HFL5</accession>
<evidence type="ECO:0000256" key="14">
    <source>
        <dbReference type="SAM" id="Phobius"/>
    </source>
</evidence>
<dbReference type="Proteomes" id="UP000298664">
    <property type="component" value="Chromosome Linear"/>
</dbReference>
<dbReference type="CDD" id="cd16917">
    <property type="entry name" value="HATPase_UhpB-NarQ-NarX-like"/>
    <property type="match status" value="1"/>
</dbReference>
<evidence type="ECO:0000256" key="11">
    <source>
        <dbReference type="ARBA" id="ARBA00022989"/>
    </source>
</evidence>
<gene>
    <name evidence="17" type="ORF">CFBP5477_014990</name>
</gene>
<name>A0AAF0HFL5_9HYPH</name>
<evidence type="ECO:0000256" key="4">
    <source>
        <dbReference type="ARBA" id="ARBA00022475"/>
    </source>
</evidence>
<dbReference type="PIRSF" id="PIRSF037314">
    <property type="entry name" value="STHK_MctS"/>
    <property type="match status" value="1"/>
</dbReference>
<evidence type="ECO:0000256" key="8">
    <source>
        <dbReference type="ARBA" id="ARBA00022741"/>
    </source>
</evidence>
<comment type="subcellular location">
    <subcellularLocation>
        <location evidence="2">Cell membrane</location>
        <topology evidence="2">Multi-pass membrane protein</topology>
    </subcellularLocation>
</comment>
<keyword evidence="6" id="KW-0808">Transferase</keyword>
<dbReference type="PANTHER" id="PTHR24421:SF10">
    <property type="entry name" value="NITRATE_NITRITE SENSOR PROTEIN NARQ"/>
    <property type="match status" value="1"/>
</dbReference>
<evidence type="ECO:0000256" key="2">
    <source>
        <dbReference type="ARBA" id="ARBA00004651"/>
    </source>
</evidence>
<evidence type="ECO:0000256" key="13">
    <source>
        <dbReference type="ARBA" id="ARBA00023136"/>
    </source>
</evidence>
<evidence type="ECO:0000259" key="16">
    <source>
        <dbReference type="SMART" id="SM01049"/>
    </source>
</evidence>
<dbReference type="RefSeq" id="WP_137396077.1">
    <property type="nucleotide sequence ID" value="NZ_CP124734.1"/>
</dbReference>
<dbReference type="EMBL" id="CP124734">
    <property type="protein sequence ID" value="WHA43815.1"/>
    <property type="molecule type" value="Genomic_DNA"/>
</dbReference>
<comment type="catalytic activity">
    <reaction evidence="1">
        <text>ATP + protein L-histidine = ADP + protein N-phospho-L-histidine.</text>
        <dbReference type="EC" id="2.7.13.3"/>
    </reaction>
</comment>
<organism evidence="17 18">
    <name type="scientific">Agrobacterium larrymoorei</name>
    <dbReference type="NCBI Taxonomy" id="160699"/>
    <lineage>
        <taxon>Bacteria</taxon>
        <taxon>Pseudomonadati</taxon>
        <taxon>Pseudomonadota</taxon>
        <taxon>Alphaproteobacteria</taxon>
        <taxon>Hyphomicrobiales</taxon>
        <taxon>Rhizobiaceae</taxon>
        <taxon>Rhizobium/Agrobacterium group</taxon>
        <taxon>Agrobacterium</taxon>
    </lineage>
</organism>
<evidence type="ECO:0000256" key="7">
    <source>
        <dbReference type="ARBA" id="ARBA00022692"/>
    </source>
</evidence>
<protein>
    <recommendedName>
        <fullName evidence="3">histidine kinase</fullName>
        <ecNumber evidence="3">2.7.13.3</ecNumber>
    </recommendedName>
</protein>
<evidence type="ECO:0000256" key="6">
    <source>
        <dbReference type="ARBA" id="ARBA00022679"/>
    </source>
</evidence>
<reference evidence="17" key="1">
    <citation type="submission" date="2023-05" db="EMBL/GenBank/DDBJ databases">
        <title>Complete genome sequence of Agrobacterium larrymoorei CFBP5477.</title>
        <authorList>
            <person name="Yen H.-C."/>
            <person name="Chou L."/>
            <person name="Lin Y.-C."/>
            <person name="Lai E.-M."/>
            <person name="Kuo C.-H."/>
        </authorList>
    </citation>
    <scope>NUCLEOTIDE SEQUENCE</scope>
    <source>
        <strain evidence="17">CFBP5477</strain>
    </source>
</reference>
<dbReference type="GO" id="GO:0005886">
    <property type="term" value="C:plasma membrane"/>
    <property type="evidence" value="ECO:0007669"/>
    <property type="project" value="UniProtKB-SubCell"/>
</dbReference>
<feature type="domain" description="Histidine kinase/HSP90-like ATPase" evidence="15">
    <location>
        <begin position="355"/>
        <end position="447"/>
    </location>
</feature>
<dbReference type="GO" id="GO:0000155">
    <property type="term" value="F:phosphorelay sensor kinase activity"/>
    <property type="evidence" value="ECO:0007669"/>
    <property type="project" value="InterPro"/>
</dbReference>
<feature type="domain" description="Single Cache" evidence="16">
    <location>
        <begin position="42"/>
        <end position="133"/>
    </location>
</feature>
<dbReference type="Pfam" id="PF07730">
    <property type="entry name" value="HisKA_3"/>
    <property type="match status" value="1"/>
</dbReference>
<proteinExistence type="predicted"/>
<dbReference type="Gene3D" id="3.30.450.20">
    <property type="entry name" value="PAS domain"/>
    <property type="match status" value="1"/>
</dbReference>
<dbReference type="SMART" id="SM00387">
    <property type="entry name" value="HATPase_c"/>
    <property type="match status" value="1"/>
</dbReference>
<dbReference type="InterPro" id="IPR036890">
    <property type="entry name" value="HATPase_C_sf"/>
</dbReference>
<dbReference type="Pfam" id="PF02518">
    <property type="entry name" value="HATPase_c"/>
    <property type="match status" value="1"/>
</dbReference>
<dbReference type="GO" id="GO:0005524">
    <property type="term" value="F:ATP binding"/>
    <property type="evidence" value="ECO:0007669"/>
    <property type="project" value="UniProtKB-KW"/>
</dbReference>
<evidence type="ECO:0000256" key="10">
    <source>
        <dbReference type="ARBA" id="ARBA00022840"/>
    </source>
</evidence>
<dbReference type="InterPro" id="IPR050482">
    <property type="entry name" value="Sensor_HK_TwoCompSys"/>
</dbReference>